<evidence type="ECO:0000256" key="1">
    <source>
        <dbReference type="SAM" id="MobiDB-lite"/>
    </source>
</evidence>
<dbReference type="InterPro" id="IPR004252">
    <property type="entry name" value="Probable_transposase_24"/>
</dbReference>
<name>A0A2P6RVW6_ROSCH</name>
<dbReference type="Gramene" id="PRQ50570">
    <property type="protein sequence ID" value="PRQ50570"/>
    <property type="gene ID" value="RchiOBHm_Chr2g0134701"/>
</dbReference>
<dbReference type="OrthoDB" id="1730237at2759"/>
<feature type="region of interest" description="Disordered" evidence="1">
    <location>
        <begin position="348"/>
        <end position="415"/>
    </location>
</feature>
<feature type="compositionally biased region" description="Polar residues" evidence="1">
    <location>
        <begin position="25"/>
        <end position="45"/>
    </location>
</feature>
<dbReference type="OMA" id="WLHAYEA"/>
<feature type="compositionally biased region" description="Polar residues" evidence="1">
    <location>
        <begin position="400"/>
        <end position="415"/>
    </location>
</feature>
<evidence type="ECO:0000259" key="2">
    <source>
        <dbReference type="Pfam" id="PF26133"/>
    </source>
</evidence>
<dbReference type="AlphaFoldDB" id="A0A2P6RVW6"/>
<organism evidence="3 4">
    <name type="scientific">Rosa chinensis</name>
    <name type="common">China rose</name>
    <dbReference type="NCBI Taxonomy" id="74649"/>
    <lineage>
        <taxon>Eukaryota</taxon>
        <taxon>Viridiplantae</taxon>
        <taxon>Streptophyta</taxon>
        <taxon>Embryophyta</taxon>
        <taxon>Tracheophyta</taxon>
        <taxon>Spermatophyta</taxon>
        <taxon>Magnoliopsida</taxon>
        <taxon>eudicotyledons</taxon>
        <taxon>Gunneridae</taxon>
        <taxon>Pentapetalae</taxon>
        <taxon>rosids</taxon>
        <taxon>fabids</taxon>
        <taxon>Rosales</taxon>
        <taxon>Rosaceae</taxon>
        <taxon>Rosoideae</taxon>
        <taxon>Rosoideae incertae sedis</taxon>
        <taxon>Rosa</taxon>
    </lineage>
</organism>
<dbReference type="PANTHER" id="PTHR33018:SF31">
    <property type="entry name" value="TRANSPOSASE, PTTA_EN_SPM, PLANT"/>
    <property type="match status" value="1"/>
</dbReference>
<evidence type="ECO:0000313" key="3">
    <source>
        <dbReference type="EMBL" id="PRQ50570.1"/>
    </source>
</evidence>
<dbReference type="Pfam" id="PF03004">
    <property type="entry name" value="Transposase_24"/>
    <property type="match status" value="1"/>
</dbReference>
<protein>
    <submittedName>
        <fullName evidence="3">Putative transposase, Ptta/En/Spm, plant, transposase, Tnp1/En/Spm</fullName>
    </submittedName>
</protein>
<dbReference type="InterPro" id="IPR058352">
    <property type="entry name" value="DUF8039"/>
</dbReference>
<gene>
    <name evidence="3" type="ORF">RchiOBHm_Chr2g0134701</name>
</gene>
<proteinExistence type="predicted"/>
<dbReference type="EMBL" id="PDCK01000040">
    <property type="protein sequence ID" value="PRQ50570.1"/>
    <property type="molecule type" value="Genomic_DNA"/>
</dbReference>
<reference evidence="3 4" key="1">
    <citation type="journal article" date="2018" name="Nat. Genet.">
        <title>The Rosa genome provides new insights in the design of modern roses.</title>
        <authorList>
            <person name="Bendahmane M."/>
        </authorList>
    </citation>
    <scope>NUCLEOTIDE SEQUENCE [LARGE SCALE GENOMIC DNA]</scope>
    <source>
        <strain evidence="4">cv. Old Blush</strain>
    </source>
</reference>
<sequence length="515" mass="57700">MLPDARLGSCSLDCIGSAYLISEGSSNSPEAPASIGTQDATNSEISNRKPRGKAKALDKGKVIEPVEVEFNERSQPYGKHAARFATFLGVTARELVPLTIPSWTGKALSDEFKTEIWKHITTYYIVDECHKKVIFQRMSKLWRDHRSLTLKEVMKQAELVGLQTAAAMCKPDNIHSMDEWLRFIKSRMTPAFMEKCEKFRRMRERKTLLHRTSRKSFACIEDELKQKCDKPDSITRCDVWLHAYEAKKKDSSEYVEDPEVVKQVKQNMAEQVTSQTHSVNDDAVSKVLGPDRRGRVRGYGFGALPSKVDGQTFVGNKVTMLENALSATSRELQGLKMMVKYLLARSDEGEKKNETSSSAQHSATASAESKKINATVRSSNNDRAESKKRKLKDGRVGGSEQETSKQSKQKTHASILSTAKEQEGGSQVMFVPSMKKLNLLSWLDKDEKIVATADLHSEDPNEKVHSVPLGPGCWKVWVREVSHDIALFRPTQEFCTLAAAKGSTVAWPINFIKLL</sequence>
<accession>A0A2P6RVW6</accession>
<feature type="region of interest" description="Disordered" evidence="1">
    <location>
        <begin position="25"/>
        <end position="56"/>
    </location>
</feature>
<dbReference type="Pfam" id="PF26133">
    <property type="entry name" value="DUF8039"/>
    <property type="match status" value="1"/>
</dbReference>
<comment type="caution">
    <text evidence="3">The sequence shown here is derived from an EMBL/GenBank/DDBJ whole genome shotgun (WGS) entry which is preliminary data.</text>
</comment>
<keyword evidence="4" id="KW-1185">Reference proteome</keyword>
<feature type="domain" description="DUF8039" evidence="2">
    <location>
        <begin position="438"/>
        <end position="514"/>
    </location>
</feature>
<feature type="compositionally biased region" description="Low complexity" evidence="1">
    <location>
        <begin position="355"/>
        <end position="367"/>
    </location>
</feature>
<dbReference type="Proteomes" id="UP000238479">
    <property type="component" value="Chromosome 2"/>
</dbReference>
<evidence type="ECO:0000313" key="4">
    <source>
        <dbReference type="Proteomes" id="UP000238479"/>
    </source>
</evidence>
<dbReference type="PANTHER" id="PTHR33018">
    <property type="entry name" value="OS10G0338966 PROTEIN-RELATED"/>
    <property type="match status" value="1"/>
</dbReference>